<dbReference type="InterPro" id="IPR001763">
    <property type="entry name" value="Rhodanese-like_dom"/>
</dbReference>
<dbReference type="Gene3D" id="3.40.250.10">
    <property type="entry name" value="Rhodanese-like domain"/>
    <property type="match status" value="1"/>
</dbReference>
<gene>
    <name evidence="3" type="ORF">GTP77_23400</name>
</gene>
<name>A0A7X4HFJ0_9BURK</name>
<feature type="transmembrane region" description="Helical" evidence="1">
    <location>
        <begin position="7"/>
        <end position="26"/>
    </location>
</feature>
<proteinExistence type="predicted"/>
<organism evidence="3 4">
    <name type="scientific">Pseudoduganella aquatica</name>
    <dbReference type="NCBI Taxonomy" id="2660641"/>
    <lineage>
        <taxon>Bacteria</taxon>
        <taxon>Pseudomonadati</taxon>
        <taxon>Pseudomonadota</taxon>
        <taxon>Betaproteobacteria</taxon>
        <taxon>Burkholderiales</taxon>
        <taxon>Oxalobacteraceae</taxon>
        <taxon>Telluria group</taxon>
        <taxon>Pseudoduganella</taxon>
    </lineage>
</organism>
<dbReference type="SMART" id="SM00450">
    <property type="entry name" value="RHOD"/>
    <property type="match status" value="1"/>
</dbReference>
<dbReference type="InterPro" id="IPR036873">
    <property type="entry name" value="Rhodanese-like_dom_sf"/>
</dbReference>
<keyword evidence="1" id="KW-1133">Transmembrane helix</keyword>
<accession>A0A7X4HFJ0</accession>
<dbReference type="PROSITE" id="PS50206">
    <property type="entry name" value="RHODANESE_3"/>
    <property type="match status" value="1"/>
</dbReference>
<dbReference type="SUPFAM" id="SSF52821">
    <property type="entry name" value="Rhodanese/Cell cycle control phosphatase"/>
    <property type="match status" value="1"/>
</dbReference>
<dbReference type="RefSeq" id="WP_161074570.1">
    <property type="nucleotide sequence ID" value="NZ_CP086370.1"/>
</dbReference>
<dbReference type="InterPro" id="IPR050229">
    <property type="entry name" value="GlpE_sulfurtransferase"/>
</dbReference>
<reference evidence="3 4" key="1">
    <citation type="submission" date="2019-12" db="EMBL/GenBank/DDBJ databases">
        <title>Novel species isolated from a subtropical stream in China.</title>
        <authorList>
            <person name="Lu H."/>
        </authorList>
    </citation>
    <scope>NUCLEOTIDE SEQUENCE [LARGE SCALE GENOMIC DNA]</scope>
    <source>
        <strain evidence="3 4">FT127W</strain>
    </source>
</reference>
<dbReference type="PANTHER" id="PTHR43031:SF18">
    <property type="entry name" value="RHODANESE-RELATED SULFURTRANSFERASES"/>
    <property type="match status" value="1"/>
</dbReference>
<keyword evidence="1" id="KW-0812">Transmembrane</keyword>
<protein>
    <submittedName>
        <fullName evidence="3">Rhodanese-like domain-containing protein</fullName>
    </submittedName>
</protein>
<evidence type="ECO:0000313" key="4">
    <source>
        <dbReference type="Proteomes" id="UP000450676"/>
    </source>
</evidence>
<keyword evidence="1" id="KW-0472">Membrane</keyword>
<feature type="domain" description="Rhodanese" evidence="2">
    <location>
        <begin position="43"/>
        <end position="133"/>
    </location>
</feature>
<comment type="caution">
    <text evidence="3">The sequence shown here is derived from an EMBL/GenBank/DDBJ whole genome shotgun (WGS) entry which is preliminary data.</text>
</comment>
<keyword evidence="4" id="KW-1185">Reference proteome</keyword>
<dbReference type="CDD" id="cd00158">
    <property type="entry name" value="RHOD"/>
    <property type="match status" value="1"/>
</dbReference>
<sequence>MKFLLDQIFLIGIVALSGGALLWPVLTQRGKKVSPAEAVQLINRAKTTILDVREAKEYAEGHLPDAKHIPAGELKQRMAELDKFKNRTVVVVCQKGARAFGAAKLLAGAGFENVVVLEGGQSAWQTAGLPLAK</sequence>
<dbReference type="EMBL" id="WWCU01000035">
    <property type="protein sequence ID" value="MYN10274.1"/>
    <property type="molecule type" value="Genomic_DNA"/>
</dbReference>
<dbReference type="AlphaFoldDB" id="A0A7X4HFJ0"/>
<evidence type="ECO:0000259" key="2">
    <source>
        <dbReference type="PROSITE" id="PS50206"/>
    </source>
</evidence>
<dbReference type="Pfam" id="PF00581">
    <property type="entry name" value="Rhodanese"/>
    <property type="match status" value="1"/>
</dbReference>
<dbReference type="Proteomes" id="UP000450676">
    <property type="component" value="Unassembled WGS sequence"/>
</dbReference>
<evidence type="ECO:0000256" key="1">
    <source>
        <dbReference type="SAM" id="Phobius"/>
    </source>
</evidence>
<dbReference type="PANTHER" id="PTHR43031">
    <property type="entry name" value="FAD-DEPENDENT OXIDOREDUCTASE"/>
    <property type="match status" value="1"/>
</dbReference>
<evidence type="ECO:0000313" key="3">
    <source>
        <dbReference type="EMBL" id="MYN10274.1"/>
    </source>
</evidence>